<dbReference type="RefSeq" id="WP_379599087.1">
    <property type="nucleotide sequence ID" value="NZ_JBHUDE010000161.1"/>
</dbReference>
<sequence length="283" mass="32671">MKISTSYPYPVLFMNNDDYVDSSFHAEIDVKELFGEVVIYVTYHLDNKEMLGLIEEEACTFILHVEYGQTSYRRIFPTTKVNQEIHIPSDKLRGKVELFSFVTANTTIENYTNSNLNDFYKGAPIVFEKGNIMAIGDAIETTLFEDDVDLLNLPSIIKVTQSERSEYMEVDITQDLLIVSLPKYEYEQYIHNRKSVLKQTILSNVFLPSLVQVFSKLDESYDFEDSTWYQVLEKIFAENNIRIEEVGTDSLSALKAAQMVLRKPIKTSFEEIEKESSHREGEA</sequence>
<dbReference type="Proteomes" id="UP001597221">
    <property type="component" value="Unassembled WGS sequence"/>
</dbReference>
<keyword evidence="2" id="KW-1185">Reference proteome</keyword>
<reference evidence="2" key="1">
    <citation type="journal article" date="2019" name="Int. J. Syst. Evol. Microbiol.">
        <title>The Global Catalogue of Microorganisms (GCM) 10K type strain sequencing project: providing services to taxonomists for standard genome sequencing and annotation.</title>
        <authorList>
            <consortium name="The Broad Institute Genomics Platform"/>
            <consortium name="The Broad Institute Genome Sequencing Center for Infectious Disease"/>
            <person name="Wu L."/>
            <person name="Ma J."/>
        </authorList>
    </citation>
    <scope>NUCLEOTIDE SEQUENCE [LARGE SCALE GENOMIC DNA]</scope>
    <source>
        <strain evidence="2">CGMCC 1.12376</strain>
    </source>
</reference>
<comment type="caution">
    <text evidence="1">The sequence shown here is derived from an EMBL/GenBank/DDBJ whole genome shotgun (WGS) entry which is preliminary data.</text>
</comment>
<evidence type="ECO:0000313" key="2">
    <source>
        <dbReference type="Proteomes" id="UP001597221"/>
    </source>
</evidence>
<accession>A0ABW4HWM7</accession>
<evidence type="ECO:0000313" key="1">
    <source>
        <dbReference type="EMBL" id="MFD1609666.1"/>
    </source>
</evidence>
<gene>
    <name evidence="1" type="ORF">ACFSBH_18770</name>
</gene>
<organism evidence="1 2">
    <name type="scientific">Oceanobacillus luteolus</name>
    <dbReference type="NCBI Taxonomy" id="1274358"/>
    <lineage>
        <taxon>Bacteria</taxon>
        <taxon>Bacillati</taxon>
        <taxon>Bacillota</taxon>
        <taxon>Bacilli</taxon>
        <taxon>Bacillales</taxon>
        <taxon>Bacillaceae</taxon>
        <taxon>Oceanobacillus</taxon>
    </lineage>
</organism>
<dbReference type="EMBL" id="JBHUDE010000161">
    <property type="protein sequence ID" value="MFD1609666.1"/>
    <property type="molecule type" value="Genomic_DNA"/>
</dbReference>
<name>A0ABW4HWM7_9BACI</name>
<protein>
    <submittedName>
        <fullName evidence="1">Uncharacterized protein</fullName>
    </submittedName>
</protein>
<proteinExistence type="predicted"/>